<reference evidence="4 5" key="1">
    <citation type="submission" date="2019-09" db="EMBL/GenBank/DDBJ databases">
        <title>Whole genome shotgun sequencing (WGS) of Ellagibacter isourolithinifaciens DSM 104140(T) and Adlercreutzia muris DSM 29508(T).</title>
        <authorList>
            <person name="Stoll D.A."/>
            <person name="Danylec N."/>
            <person name="Huch M."/>
        </authorList>
    </citation>
    <scope>NUCLEOTIDE SEQUENCE [LARGE SCALE GENOMIC DNA]</scope>
    <source>
        <strain evidence="4 5">DSM 104140</strain>
    </source>
</reference>
<dbReference type="InterPro" id="IPR000408">
    <property type="entry name" value="Reg_chr_condens"/>
</dbReference>
<accession>A0A6N6NLS6</accession>
<feature type="domain" description="SLH" evidence="3">
    <location>
        <begin position="1011"/>
        <end position="1078"/>
    </location>
</feature>
<feature type="signal peptide" evidence="2">
    <location>
        <begin position="1"/>
        <end position="33"/>
    </location>
</feature>
<keyword evidence="5" id="KW-1185">Reference proteome</keyword>
<feature type="chain" id="PRO_5027094277" description="SLH domain-containing protein" evidence="2">
    <location>
        <begin position="34"/>
        <end position="1214"/>
    </location>
</feature>
<gene>
    <name evidence="4" type="ORF">F8C90_04965</name>
</gene>
<dbReference type="InterPro" id="IPR058923">
    <property type="entry name" value="RCC1-like_dom"/>
</dbReference>
<dbReference type="Proteomes" id="UP000468668">
    <property type="component" value="Unassembled WGS sequence"/>
</dbReference>
<dbReference type="Gene3D" id="2.130.10.30">
    <property type="entry name" value="Regulator of chromosome condensation 1/beta-lactamase-inhibitor protein II"/>
    <property type="match status" value="2"/>
</dbReference>
<feature type="domain" description="SLH" evidence="3">
    <location>
        <begin position="1151"/>
        <end position="1214"/>
    </location>
</feature>
<dbReference type="EMBL" id="WAJR01000009">
    <property type="protein sequence ID" value="KAB1640730.1"/>
    <property type="molecule type" value="Genomic_DNA"/>
</dbReference>
<dbReference type="SUPFAM" id="SSF53474">
    <property type="entry name" value="alpha/beta-Hydrolases"/>
    <property type="match status" value="1"/>
</dbReference>
<dbReference type="InterPro" id="IPR051210">
    <property type="entry name" value="Ub_ligase/GEF_domain"/>
</dbReference>
<sequence>MANPWRKALSSFLSIVLVAGLLPCASFYGSAWASDAESEGSAVEAAQASESTQLAAVAQPTDSTQLATAAQSSTETLPFGNTISAAGNDHSAAITQNGELWTWGRNSEFQLGYSSSDEKNSYTNKLMGNVASVALATNFSAAVKNNGELWTWGWNYKGVVGNEDMSTPRGFAPAKLMDDVVSVSLGYLHAAAIKRDGSLWMWGDNSHGQFGNGTTEGSTVPVKVMDGVSSVSLGLAHAGVIMQDGSLWTWGWNIYGQLGNGTTEDSSVPVKVMDDVASVSFGGYNSSAVKKDGTLWVWGKGSFNQVGVTSWDQLKPVQYLEGVVCASVGYNHTAALKQDGTLWTWGCNNYGQLGYMTLEQQWTPYQVMDKVALPAGSSDAVPSETIPSDPFTASAWFKASGGDGEAATVVNWDDAWFNTSSYTYNHDLATTAAVLAAAAYDESFVKNTLREQLGFNAFDSVEYHPEGKDYNGDYDQVGYSIETRMTSNGVPIIAVIVRGTPGNGEWLSNLNVADTLQNSDQETHEGFKAGALQVLRALRSYVFDNGIDLDKARVLIAGHSRGAAVSNILGARLDDGLTTDAGTLSPDNVYTFTFESPNATRASNRSDAKYGNIFNIVNPEDVVIKVPLGEWGYGRYGNDLALPSRSNTLRGDYKAQLAKMNTYFERFSDGEKYRGYLTGSVTASSISTEMAMLARSTWWYYHNRLAGVTPHEVFTSLVKAAIMDSADNGDYAILYAAMVIPQYKLLFTAIFGTGALNGAFITGKGVVHGHTQETYVAWMKSDEAAIGEFPEIFARKNYRSLLVACPVDVKAYDAEGNLVASISNDEVDESLLEEGLPAAVTSDGVKMIDIPAGGDYRVEVTATDGGEMDVTVEERDVLSSDPVSVKSYQGVAIEEGDVFSLDASAQDTPTDCVLVDDSTGDEAKASSVASGSDLEEATVSVSAEGEGDVWGGGPVVAGGKIAIHARALEGNVFIGWQREGASGEREAVAGGADIEVRASEDVTYVAQFASIPSEFPDVDYAEWYAEGVSFCSAKGLITGYAEGPDAGLFGVGRPLTRAQFAMILWRAADPEAAAAYKPADASNTTGMDDVESFVWYTGAANWAVANQVINGSDNRDGTFSFMPNEPVTAEQVAKIFCNYANGGQAGDSAALGDLTDSDAISDWAVGSVAWAKESGLVSGYDNHDGTYTFAPAESTSRERAATLIMKAYRQGILK</sequence>
<dbReference type="InterPro" id="IPR001119">
    <property type="entry name" value="SLH_dom"/>
</dbReference>
<evidence type="ECO:0000259" key="3">
    <source>
        <dbReference type="PROSITE" id="PS51272"/>
    </source>
</evidence>
<evidence type="ECO:0000313" key="4">
    <source>
        <dbReference type="EMBL" id="KAB1640730.1"/>
    </source>
</evidence>
<dbReference type="SUPFAM" id="SSF50985">
    <property type="entry name" value="RCC1/BLIP-II"/>
    <property type="match status" value="1"/>
</dbReference>
<dbReference type="InterPro" id="IPR002921">
    <property type="entry name" value="Fungal_lipase-type"/>
</dbReference>
<protein>
    <recommendedName>
        <fullName evidence="3">SLH domain-containing protein</fullName>
    </recommendedName>
</protein>
<dbReference type="GO" id="GO:0006629">
    <property type="term" value="P:lipid metabolic process"/>
    <property type="evidence" value="ECO:0007669"/>
    <property type="project" value="InterPro"/>
</dbReference>
<dbReference type="PROSITE" id="PS51272">
    <property type="entry name" value="SLH"/>
    <property type="match status" value="3"/>
</dbReference>
<feature type="domain" description="SLH" evidence="3">
    <location>
        <begin position="1083"/>
        <end position="1150"/>
    </location>
</feature>
<dbReference type="OrthoDB" id="3171076at2"/>
<dbReference type="InterPro" id="IPR009091">
    <property type="entry name" value="RCC1/BLIP-II"/>
</dbReference>
<keyword evidence="1" id="KW-0677">Repeat</keyword>
<dbReference type="AlphaFoldDB" id="A0A6N6NLS6"/>
<evidence type="ECO:0000256" key="2">
    <source>
        <dbReference type="SAM" id="SignalP"/>
    </source>
</evidence>
<dbReference type="Pfam" id="PF01764">
    <property type="entry name" value="Lipase_3"/>
    <property type="match status" value="1"/>
</dbReference>
<dbReference type="PANTHER" id="PTHR22870">
    <property type="entry name" value="REGULATOR OF CHROMOSOME CONDENSATION"/>
    <property type="match status" value="1"/>
</dbReference>
<dbReference type="Gene3D" id="3.40.50.1820">
    <property type="entry name" value="alpha/beta hydrolase"/>
    <property type="match status" value="1"/>
</dbReference>
<dbReference type="GeneID" id="98657756"/>
<evidence type="ECO:0000313" key="5">
    <source>
        <dbReference type="Proteomes" id="UP000468668"/>
    </source>
</evidence>
<keyword evidence="2" id="KW-0732">Signal</keyword>
<name>A0A6N6NLS6_9ACTN</name>
<organism evidence="4 5">
    <name type="scientific">Ellagibacter isourolithinifaciens</name>
    <dbReference type="NCBI Taxonomy" id="2137581"/>
    <lineage>
        <taxon>Bacteria</taxon>
        <taxon>Bacillati</taxon>
        <taxon>Actinomycetota</taxon>
        <taxon>Coriobacteriia</taxon>
        <taxon>Eggerthellales</taxon>
        <taxon>Eggerthellaceae</taxon>
        <taxon>Ellagibacter</taxon>
    </lineage>
</organism>
<dbReference type="PANTHER" id="PTHR22870:SF408">
    <property type="entry name" value="OS09G0560450 PROTEIN"/>
    <property type="match status" value="1"/>
</dbReference>
<dbReference type="InterPro" id="IPR029058">
    <property type="entry name" value="AB_hydrolase_fold"/>
</dbReference>
<dbReference type="Pfam" id="PF25390">
    <property type="entry name" value="WD40_RLD"/>
    <property type="match status" value="1"/>
</dbReference>
<proteinExistence type="predicted"/>
<evidence type="ECO:0000256" key="1">
    <source>
        <dbReference type="ARBA" id="ARBA00022737"/>
    </source>
</evidence>
<dbReference type="PROSITE" id="PS50012">
    <property type="entry name" value="RCC1_3"/>
    <property type="match status" value="6"/>
</dbReference>
<dbReference type="Pfam" id="PF00395">
    <property type="entry name" value="SLH"/>
    <property type="match status" value="2"/>
</dbReference>
<dbReference type="PRINTS" id="PR00633">
    <property type="entry name" value="RCCNDNSATION"/>
</dbReference>
<dbReference type="RefSeq" id="WP_158049358.1">
    <property type="nucleotide sequence ID" value="NZ_WAJR01000009.1"/>
</dbReference>
<comment type="caution">
    <text evidence="4">The sequence shown here is derived from an EMBL/GenBank/DDBJ whole genome shotgun (WGS) entry which is preliminary data.</text>
</comment>